<organism evidence="1 2">
    <name type="scientific">Paractinoplanes tereljensis</name>
    <dbReference type="NCBI Taxonomy" id="571912"/>
    <lineage>
        <taxon>Bacteria</taxon>
        <taxon>Bacillati</taxon>
        <taxon>Actinomycetota</taxon>
        <taxon>Actinomycetes</taxon>
        <taxon>Micromonosporales</taxon>
        <taxon>Micromonosporaceae</taxon>
        <taxon>Paractinoplanes</taxon>
    </lineage>
</organism>
<protein>
    <submittedName>
        <fullName evidence="1">Uncharacterized protein</fullName>
    </submittedName>
</protein>
<dbReference type="EMBL" id="BOMY01000042">
    <property type="protein sequence ID" value="GIF23999.1"/>
    <property type="molecule type" value="Genomic_DNA"/>
</dbReference>
<dbReference type="AlphaFoldDB" id="A0A919NU53"/>
<gene>
    <name evidence="1" type="ORF">Ate02nite_67290</name>
</gene>
<evidence type="ECO:0000313" key="1">
    <source>
        <dbReference type="EMBL" id="GIF23999.1"/>
    </source>
</evidence>
<evidence type="ECO:0000313" key="2">
    <source>
        <dbReference type="Proteomes" id="UP000623608"/>
    </source>
</evidence>
<comment type="caution">
    <text evidence="1">The sequence shown here is derived from an EMBL/GenBank/DDBJ whole genome shotgun (WGS) entry which is preliminary data.</text>
</comment>
<accession>A0A919NU53</accession>
<proteinExistence type="predicted"/>
<keyword evidence="2" id="KW-1185">Reference proteome</keyword>
<name>A0A919NU53_9ACTN</name>
<dbReference type="Proteomes" id="UP000623608">
    <property type="component" value="Unassembled WGS sequence"/>
</dbReference>
<sequence>MPAESFRGGVTPDDWLLCWQTWAAGPRSWTVVAVGPQLARSDFMELSFASFLLNYAGVWQSRNIFLLDHARWSGPPRFRSAELDQR</sequence>
<reference evidence="1" key="1">
    <citation type="submission" date="2021-01" db="EMBL/GenBank/DDBJ databases">
        <title>Whole genome shotgun sequence of Actinoplanes tereljensis NBRC 105297.</title>
        <authorList>
            <person name="Komaki H."/>
            <person name="Tamura T."/>
        </authorList>
    </citation>
    <scope>NUCLEOTIDE SEQUENCE</scope>
    <source>
        <strain evidence="1">NBRC 105297</strain>
    </source>
</reference>